<dbReference type="Proteomes" id="UP000248745">
    <property type="component" value="Unassembled WGS sequence"/>
</dbReference>
<evidence type="ECO:0008006" key="4">
    <source>
        <dbReference type="Google" id="ProtNLM"/>
    </source>
</evidence>
<comment type="caution">
    <text evidence="2">The sequence shown here is derived from an EMBL/GenBank/DDBJ whole genome shotgun (WGS) entry which is preliminary data.</text>
</comment>
<organism evidence="2 3">
    <name type="scientific">Taibaiella soli</name>
    <dbReference type="NCBI Taxonomy" id="1649169"/>
    <lineage>
        <taxon>Bacteria</taxon>
        <taxon>Pseudomonadati</taxon>
        <taxon>Bacteroidota</taxon>
        <taxon>Chitinophagia</taxon>
        <taxon>Chitinophagales</taxon>
        <taxon>Chitinophagaceae</taxon>
        <taxon>Taibaiella</taxon>
    </lineage>
</organism>
<dbReference type="RefSeq" id="WP_110998771.1">
    <property type="nucleotide sequence ID" value="NZ_QKTW01000015.1"/>
</dbReference>
<sequence>MKLTIVHQSQYSRGELLLRTFFGFFYIVIPHAFCLYFLGIWAAILHIITFFSILFTQRYPKANFDYFLKFFRWQLRVNARMLNLSDGYPAFGLDATDDKTSLEVPYQEHVPWTKALLIFFLGVFILIPHILCLVLLSIGAWFMILFGWIAVLFTGNYPEGMHQYMVRFLRWSMRVNLYLYFMYPYYPPFNGDPDTDAGSIMDKMDFAPAS</sequence>
<keyword evidence="1" id="KW-1133">Transmembrane helix</keyword>
<evidence type="ECO:0000313" key="2">
    <source>
        <dbReference type="EMBL" id="PZF73194.1"/>
    </source>
</evidence>
<protein>
    <recommendedName>
        <fullName evidence="4">DUF4389 domain-containing protein</fullName>
    </recommendedName>
</protein>
<accession>A0A2W2AYV5</accession>
<evidence type="ECO:0000256" key="1">
    <source>
        <dbReference type="SAM" id="Phobius"/>
    </source>
</evidence>
<keyword evidence="1" id="KW-0812">Transmembrane</keyword>
<name>A0A2W2AYV5_9BACT</name>
<dbReference type="Pfam" id="PF14333">
    <property type="entry name" value="DUF4389"/>
    <property type="match status" value="2"/>
</dbReference>
<feature type="transmembrane region" description="Helical" evidence="1">
    <location>
        <begin position="21"/>
        <end position="54"/>
    </location>
</feature>
<dbReference type="InterPro" id="IPR025498">
    <property type="entry name" value="DUF4389"/>
</dbReference>
<reference evidence="2 3" key="1">
    <citation type="submission" date="2018-06" db="EMBL/GenBank/DDBJ databases">
        <title>Mucibacter soli gen. nov., sp. nov., a new member of the family Chitinophagaceae producing mucin.</title>
        <authorList>
            <person name="Kim M.-K."/>
            <person name="Park S."/>
            <person name="Kim T.-S."/>
            <person name="Joung Y."/>
            <person name="Han J.-H."/>
            <person name="Kim S.B."/>
        </authorList>
    </citation>
    <scope>NUCLEOTIDE SEQUENCE [LARGE SCALE GENOMIC DNA]</scope>
    <source>
        <strain evidence="2 3">R1-15</strain>
    </source>
</reference>
<keyword evidence="3" id="KW-1185">Reference proteome</keyword>
<evidence type="ECO:0000313" key="3">
    <source>
        <dbReference type="Proteomes" id="UP000248745"/>
    </source>
</evidence>
<feature type="transmembrane region" description="Helical" evidence="1">
    <location>
        <begin position="115"/>
        <end position="148"/>
    </location>
</feature>
<dbReference type="EMBL" id="QKTW01000015">
    <property type="protein sequence ID" value="PZF73194.1"/>
    <property type="molecule type" value="Genomic_DNA"/>
</dbReference>
<keyword evidence="1" id="KW-0472">Membrane</keyword>
<gene>
    <name evidence="2" type="ORF">DN068_10000</name>
</gene>
<dbReference type="AlphaFoldDB" id="A0A2W2AYV5"/>
<dbReference type="OrthoDB" id="156718at2"/>
<proteinExistence type="predicted"/>